<dbReference type="CDD" id="cd00782">
    <property type="entry name" value="MutL_Trans"/>
    <property type="match status" value="1"/>
</dbReference>
<organism evidence="5 6">
    <name type="scientific">Bonamia ostreae</name>
    <dbReference type="NCBI Taxonomy" id="126728"/>
    <lineage>
        <taxon>Eukaryota</taxon>
        <taxon>Sar</taxon>
        <taxon>Rhizaria</taxon>
        <taxon>Endomyxa</taxon>
        <taxon>Ascetosporea</taxon>
        <taxon>Haplosporida</taxon>
        <taxon>Bonamia</taxon>
    </lineage>
</organism>
<dbReference type="Gene3D" id="3.30.230.10">
    <property type="match status" value="1"/>
</dbReference>
<feature type="domain" description="DNA mismatch repair protein S5" evidence="4">
    <location>
        <begin position="216"/>
        <end position="321"/>
    </location>
</feature>
<dbReference type="InterPro" id="IPR014762">
    <property type="entry name" value="DNA_mismatch_repair_CS"/>
</dbReference>
<proteinExistence type="inferred from homology"/>
<dbReference type="SMART" id="SM01340">
    <property type="entry name" value="DNA_mis_repair"/>
    <property type="match status" value="1"/>
</dbReference>
<dbReference type="InterPro" id="IPR020568">
    <property type="entry name" value="Ribosomal_Su5_D2-typ_SF"/>
</dbReference>
<keyword evidence="3" id="KW-0234">DNA repair</keyword>
<evidence type="ECO:0000313" key="5">
    <source>
        <dbReference type="EMBL" id="MES1921066.1"/>
    </source>
</evidence>
<name>A0ABV2AN28_9EUKA</name>
<sequence length="321" mass="35966">MAILRLSENVVAMIAAGEAVERPSAVVKELVENSLDAGSSEIKVEIDGGGLEFLSVSDNGHGIEAKDFELLCERHATSKITKYDDIENVKTFGFRGEALASISAVSKITVVSKTKNDKLASKGVFVNGKLVSPIEVSAGLNGTRITVENLFYNIPLRQRIFSFSLKEEKTRSLDIVKKYAIDNPKINFIYAKQSHNKNRLCSPLTKQNGPTPLTMIKLFYGQKISEKLIQIRDGNDAIDFEGCISKTDLTIDKPIHIFFVNKRLVSWKKLSSDVQTLYKNSVHNKFKTFFYFSAKIDRKLVDANVHPKKEEVLIRNEVNFC</sequence>
<evidence type="ECO:0000313" key="6">
    <source>
        <dbReference type="Proteomes" id="UP001439008"/>
    </source>
</evidence>
<keyword evidence="2" id="KW-0227">DNA damage</keyword>
<dbReference type="NCBIfam" id="TIGR00585">
    <property type="entry name" value="mutl"/>
    <property type="match status" value="1"/>
</dbReference>
<dbReference type="CDD" id="cd16926">
    <property type="entry name" value="HATPase_MutL-MLH-PMS-like"/>
    <property type="match status" value="1"/>
</dbReference>
<dbReference type="Proteomes" id="UP001439008">
    <property type="component" value="Unassembled WGS sequence"/>
</dbReference>
<dbReference type="Pfam" id="PF13589">
    <property type="entry name" value="HATPase_c_3"/>
    <property type="match status" value="1"/>
</dbReference>
<dbReference type="InterPro" id="IPR002099">
    <property type="entry name" value="MutL/Mlh/PMS"/>
</dbReference>
<evidence type="ECO:0000256" key="3">
    <source>
        <dbReference type="ARBA" id="ARBA00023204"/>
    </source>
</evidence>
<dbReference type="Pfam" id="PF01119">
    <property type="entry name" value="DNA_mis_repair"/>
    <property type="match status" value="1"/>
</dbReference>
<dbReference type="InterPro" id="IPR013507">
    <property type="entry name" value="DNA_mismatch_S5_2-like"/>
</dbReference>
<dbReference type="InterPro" id="IPR036890">
    <property type="entry name" value="HATPase_C_sf"/>
</dbReference>
<dbReference type="Gene3D" id="3.30.565.10">
    <property type="entry name" value="Histidine kinase-like ATPase, C-terminal domain"/>
    <property type="match status" value="1"/>
</dbReference>
<evidence type="ECO:0000256" key="1">
    <source>
        <dbReference type="ARBA" id="ARBA00006082"/>
    </source>
</evidence>
<dbReference type="PANTHER" id="PTHR10073:SF12">
    <property type="entry name" value="DNA MISMATCH REPAIR PROTEIN MLH1"/>
    <property type="match status" value="1"/>
</dbReference>
<dbReference type="InterPro" id="IPR014721">
    <property type="entry name" value="Ribsml_uS5_D2-typ_fold_subgr"/>
</dbReference>
<accession>A0ABV2AN28</accession>
<comment type="caution">
    <text evidence="5">The sequence shown here is derived from an EMBL/GenBank/DDBJ whole genome shotgun (WGS) entry which is preliminary data.</text>
</comment>
<dbReference type="SUPFAM" id="SSF54211">
    <property type="entry name" value="Ribosomal protein S5 domain 2-like"/>
    <property type="match status" value="1"/>
</dbReference>
<evidence type="ECO:0000259" key="4">
    <source>
        <dbReference type="SMART" id="SM01340"/>
    </source>
</evidence>
<reference evidence="5 6" key="1">
    <citation type="journal article" date="2024" name="BMC Biol.">
        <title>Comparative genomics of Ascetosporea gives new insight into the evolutionary basis for animal parasitism in Rhizaria.</title>
        <authorList>
            <person name="Hiltunen Thoren M."/>
            <person name="Onut-Brannstrom I."/>
            <person name="Alfjorden A."/>
            <person name="Peckova H."/>
            <person name="Swords F."/>
            <person name="Hooper C."/>
            <person name="Holzer A.S."/>
            <person name="Bass D."/>
            <person name="Burki F."/>
        </authorList>
    </citation>
    <scope>NUCLEOTIDE SEQUENCE [LARGE SCALE GENOMIC DNA]</scope>
    <source>
        <strain evidence="5">20-A016</strain>
    </source>
</reference>
<gene>
    <name evidence="5" type="primary">MLH1_1</name>
    <name evidence="5" type="ORF">MHBO_002662</name>
</gene>
<evidence type="ECO:0000256" key="2">
    <source>
        <dbReference type="ARBA" id="ARBA00022763"/>
    </source>
</evidence>
<dbReference type="InterPro" id="IPR038973">
    <property type="entry name" value="MutL/Mlh/Pms-like"/>
</dbReference>
<dbReference type="PROSITE" id="PS00058">
    <property type="entry name" value="DNA_MISMATCH_REPAIR_1"/>
    <property type="match status" value="1"/>
</dbReference>
<comment type="similarity">
    <text evidence="1">Belongs to the DNA mismatch repair MutL/HexB family.</text>
</comment>
<dbReference type="SUPFAM" id="SSF55874">
    <property type="entry name" value="ATPase domain of HSP90 chaperone/DNA topoisomerase II/histidine kinase"/>
    <property type="match status" value="1"/>
</dbReference>
<keyword evidence="6" id="KW-1185">Reference proteome</keyword>
<dbReference type="PANTHER" id="PTHR10073">
    <property type="entry name" value="DNA MISMATCH REPAIR PROTEIN MLH, PMS, MUTL"/>
    <property type="match status" value="1"/>
</dbReference>
<protein>
    <submittedName>
        <fullName evidence="5">DNA mismatch repair protein, variant 2</fullName>
    </submittedName>
</protein>
<dbReference type="EMBL" id="JBDODL010001062">
    <property type="protein sequence ID" value="MES1921066.1"/>
    <property type="molecule type" value="Genomic_DNA"/>
</dbReference>